<dbReference type="InterPro" id="IPR007905">
    <property type="entry name" value="EBP"/>
</dbReference>
<dbReference type="GO" id="GO:0047750">
    <property type="term" value="F:cholestenol delta-isomerase activity"/>
    <property type="evidence" value="ECO:0007669"/>
    <property type="project" value="InterPro"/>
</dbReference>
<evidence type="ECO:0000256" key="9">
    <source>
        <dbReference type="ARBA" id="ARBA00023136"/>
    </source>
</evidence>
<keyword evidence="9 13" id="KW-0472">Membrane</keyword>
<evidence type="ECO:0000256" key="6">
    <source>
        <dbReference type="ARBA" id="ARBA00022989"/>
    </source>
</evidence>
<evidence type="ECO:0000256" key="12">
    <source>
        <dbReference type="ARBA" id="ARBA00023235"/>
    </source>
</evidence>
<name>A0A7J7K398_BUGNE</name>
<dbReference type="Pfam" id="PF05241">
    <property type="entry name" value="EBP"/>
    <property type="match status" value="1"/>
</dbReference>
<feature type="domain" description="EXPERA" evidence="15">
    <location>
        <begin position="1"/>
        <end position="111"/>
    </location>
</feature>
<dbReference type="PANTHER" id="PTHR14207">
    <property type="entry name" value="STEROL ISOMERASE"/>
    <property type="match status" value="1"/>
</dbReference>
<evidence type="ECO:0000259" key="15">
    <source>
        <dbReference type="PROSITE" id="PS51751"/>
    </source>
</evidence>
<evidence type="ECO:0000313" key="16">
    <source>
        <dbReference type="EMBL" id="KAF6032414.1"/>
    </source>
</evidence>
<dbReference type="GO" id="GO:0006695">
    <property type="term" value="P:cholesterol biosynthetic process"/>
    <property type="evidence" value="ECO:0007669"/>
    <property type="project" value="TreeGrafter"/>
</dbReference>
<evidence type="ECO:0000256" key="7">
    <source>
        <dbReference type="ARBA" id="ARBA00023011"/>
    </source>
</evidence>
<comment type="similarity">
    <text evidence="2">Belongs to the EBP family.</text>
</comment>
<accession>A0A7J7K398</accession>
<dbReference type="GO" id="GO:0005783">
    <property type="term" value="C:endoplasmic reticulum"/>
    <property type="evidence" value="ECO:0007669"/>
    <property type="project" value="TreeGrafter"/>
</dbReference>
<evidence type="ECO:0000256" key="10">
    <source>
        <dbReference type="ARBA" id="ARBA00023166"/>
    </source>
</evidence>
<proteinExistence type="inferred from homology"/>
<organism evidence="16 17">
    <name type="scientific">Bugula neritina</name>
    <name type="common">Brown bryozoan</name>
    <name type="synonym">Sertularia neritina</name>
    <dbReference type="NCBI Taxonomy" id="10212"/>
    <lineage>
        <taxon>Eukaryota</taxon>
        <taxon>Metazoa</taxon>
        <taxon>Spiralia</taxon>
        <taxon>Lophotrochozoa</taxon>
        <taxon>Bryozoa</taxon>
        <taxon>Gymnolaemata</taxon>
        <taxon>Cheilostomatida</taxon>
        <taxon>Flustrina</taxon>
        <taxon>Buguloidea</taxon>
        <taxon>Bugulidae</taxon>
        <taxon>Bugula</taxon>
    </lineage>
</organism>
<dbReference type="EMBL" id="VXIV02001507">
    <property type="protein sequence ID" value="KAF6032414.1"/>
    <property type="molecule type" value="Genomic_DNA"/>
</dbReference>
<dbReference type="Proteomes" id="UP000593567">
    <property type="component" value="Unassembled WGS sequence"/>
</dbReference>
<keyword evidence="5" id="KW-0752">Steroid biosynthesis</keyword>
<comment type="caution">
    <text evidence="16">The sequence shown here is derived from an EMBL/GenBank/DDBJ whole genome shotgun (WGS) entry which is preliminary data.</text>
</comment>
<evidence type="ECO:0000256" key="3">
    <source>
        <dbReference type="ARBA" id="ARBA00022516"/>
    </source>
</evidence>
<evidence type="ECO:0000256" key="2">
    <source>
        <dbReference type="ARBA" id="ARBA00008337"/>
    </source>
</evidence>
<gene>
    <name evidence="16" type="ORF">EB796_009228</name>
</gene>
<dbReference type="PANTHER" id="PTHR14207:SF0">
    <property type="entry name" value="3-BETA-HYDROXYSTEROID-DELTA(8),DELTA(7)-ISOMERASE"/>
    <property type="match status" value="1"/>
</dbReference>
<evidence type="ECO:0000256" key="4">
    <source>
        <dbReference type="ARBA" id="ARBA00022692"/>
    </source>
</evidence>
<sequence length="137" mass="16448">MDFLSQLWKEYALGDSRYMTKDSFTVCMESITAFVEGPLCFFTVWCFVKQYSCRYLCQLCVSLGQFYGCVLYFLTAWMEDFKHGPMYHPLYFWFYFVFMNVIWIVIPLLLIIDSWRSLSDVQSRLDKASQSIKRKQF</sequence>
<dbReference type="InterPro" id="IPR033118">
    <property type="entry name" value="EXPERA"/>
</dbReference>
<keyword evidence="11" id="KW-0753">Steroid metabolism</keyword>
<protein>
    <submittedName>
        <fullName evidence="16">EBP</fullName>
    </submittedName>
</protein>
<reference evidence="16" key="1">
    <citation type="submission" date="2020-06" db="EMBL/GenBank/DDBJ databases">
        <title>Draft genome of Bugula neritina, a colonial animal packing powerful symbionts and potential medicines.</title>
        <authorList>
            <person name="Rayko M."/>
        </authorList>
    </citation>
    <scope>NUCLEOTIDE SEQUENCE [LARGE SCALE GENOMIC DNA]</scope>
    <source>
        <strain evidence="16">Kwan_BN1</strain>
    </source>
</reference>
<dbReference type="GO" id="GO:0000247">
    <property type="term" value="F:C-8 sterol isomerase activity"/>
    <property type="evidence" value="ECO:0007669"/>
    <property type="project" value="TreeGrafter"/>
</dbReference>
<dbReference type="PROSITE" id="PS51751">
    <property type="entry name" value="EXPERA"/>
    <property type="match status" value="1"/>
</dbReference>
<dbReference type="GO" id="GO:0016020">
    <property type="term" value="C:membrane"/>
    <property type="evidence" value="ECO:0007669"/>
    <property type="project" value="UniProtKB-SubCell"/>
</dbReference>
<evidence type="ECO:0000256" key="14">
    <source>
        <dbReference type="SAM" id="Phobius"/>
    </source>
</evidence>
<comment type="subcellular location">
    <subcellularLocation>
        <location evidence="1">Membrane</location>
        <topology evidence="1">Multi-pass membrane protein</topology>
    </subcellularLocation>
</comment>
<keyword evidence="7" id="KW-0756">Sterol biosynthesis</keyword>
<keyword evidence="4 13" id="KW-0812">Transmembrane</keyword>
<evidence type="ECO:0000313" key="17">
    <source>
        <dbReference type="Proteomes" id="UP000593567"/>
    </source>
</evidence>
<evidence type="ECO:0000256" key="1">
    <source>
        <dbReference type="ARBA" id="ARBA00004141"/>
    </source>
</evidence>
<keyword evidence="3" id="KW-0444">Lipid biosynthesis</keyword>
<evidence type="ECO:0000256" key="13">
    <source>
        <dbReference type="PROSITE-ProRule" id="PRU01087"/>
    </source>
</evidence>
<feature type="transmembrane region" description="Helical" evidence="14">
    <location>
        <begin position="23"/>
        <end position="48"/>
    </location>
</feature>
<feature type="transmembrane region" description="Helical" evidence="14">
    <location>
        <begin position="90"/>
        <end position="112"/>
    </location>
</feature>
<evidence type="ECO:0000256" key="5">
    <source>
        <dbReference type="ARBA" id="ARBA00022955"/>
    </source>
</evidence>
<keyword evidence="17" id="KW-1185">Reference proteome</keyword>
<keyword evidence="8" id="KW-0443">Lipid metabolism</keyword>
<keyword evidence="10" id="KW-1207">Sterol metabolism</keyword>
<dbReference type="AlphaFoldDB" id="A0A7J7K398"/>
<evidence type="ECO:0000256" key="8">
    <source>
        <dbReference type="ARBA" id="ARBA00023098"/>
    </source>
</evidence>
<feature type="transmembrane region" description="Helical" evidence="14">
    <location>
        <begin position="55"/>
        <end position="78"/>
    </location>
</feature>
<dbReference type="OrthoDB" id="58557at2759"/>
<dbReference type="GO" id="GO:0004769">
    <property type="term" value="F:steroid Delta-isomerase activity"/>
    <property type="evidence" value="ECO:0007669"/>
    <property type="project" value="TreeGrafter"/>
</dbReference>
<keyword evidence="12" id="KW-0413">Isomerase</keyword>
<keyword evidence="6 13" id="KW-1133">Transmembrane helix</keyword>
<evidence type="ECO:0000256" key="11">
    <source>
        <dbReference type="ARBA" id="ARBA00023221"/>
    </source>
</evidence>